<sequence length="103" mass="11502">MKRYGLYWLRAITLGAGLNFVLTGYLMGHQKWKFQHAAPLSAFICVNLSYVADRLIFGDKKEPEDLDPDTIVISTPHCCPVCSEYPCTCDSWESGTTPLGNTL</sequence>
<keyword evidence="1" id="KW-1133">Transmembrane helix</keyword>
<accession>A0A0E3F266</accession>
<name>A0A0E3F266_9CAUD</name>
<dbReference type="EMBL" id="KJ019052">
    <property type="protein sequence ID" value="AIX19981.1"/>
    <property type="molecule type" value="Genomic_DNA"/>
</dbReference>
<organism evidence="2 3">
    <name type="scientific">Synechococcus phage ACG-2014f_Syn7803C7</name>
    <dbReference type="NCBI Taxonomy" id="2790345"/>
    <lineage>
        <taxon>Viruses</taxon>
        <taxon>Duplodnaviria</taxon>
        <taxon>Heunggongvirae</taxon>
        <taxon>Uroviricota</taxon>
        <taxon>Caudoviricetes</taxon>
        <taxon>Pantevenvirales</taxon>
        <taxon>Kyanoviridae</taxon>
        <taxon>Atlauavirus</taxon>
        <taxon>Atlauavirus acg2014f</taxon>
    </lineage>
</organism>
<protein>
    <submittedName>
        <fullName evidence="2">Uncharacterized protein</fullName>
    </submittedName>
</protein>
<keyword evidence="1" id="KW-0472">Membrane</keyword>
<feature type="transmembrane region" description="Helical" evidence="1">
    <location>
        <begin position="7"/>
        <end position="28"/>
    </location>
</feature>
<keyword evidence="1" id="KW-0812">Transmembrane</keyword>
<keyword evidence="3" id="KW-1185">Reference proteome</keyword>
<feature type="transmembrane region" description="Helical" evidence="1">
    <location>
        <begin position="34"/>
        <end position="52"/>
    </location>
</feature>
<dbReference type="Proteomes" id="UP000185323">
    <property type="component" value="Segment"/>
</dbReference>
<gene>
    <name evidence="2" type="ORF">Syn7803C7_90</name>
</gene>
<evidence type="ECO:0000313" key="3">
    <source>
        <dbReference type="Proteomes" id="UP000185323"/>
    </source>
</evidence>
<evidence type="ECO:0000313" key="2">
    <source>
        <dbReference type="EMBL" id="AIX19981.1"/>
    </source>
</evidence>
<proteinExistence type="predicted"/>
<reference evidence="2 3" key="1">
    <citation type="submission" date="2013-12" db="EMBL/GenBank/DDBJ databases">
        <title>Ecological redundancy of diverse viral populations within a natural community.</title>
        <authorList>
            <person name="Gregory A.C."/>
            <person name="LaButti K."/>
            <person name="Copeland A."/>
            <person name="Woyke T."/>
            <person name="Sullivan M.B."/>
        </authorList>
    </citation>
    <scope>NUCLEOTIDE SEQUENCE [LARGE SCALE GENOMIC DNA]</scope>
    <source>
        <strain evidence="2">Syn7803C7</strain>
    </source>
</reference>
<evidence type="ECO:0000256" key="1">
    <source>
        <dbReference type="SAM" id="Phobius"/>
    </source>
</evidence>